<dbReference type="EMBL" id="CP056069">
    <property type="protein sequence ID" value="UKK00423.2"/>
    <property type="molecule type" value="Genomic_DNA"/>
</dbReference>
<feature type="domain" description="CCHC-type" evidence="4">
    <location>
        <begin position="214"/>
        <end position="229"/>
    </location>
</feature>
<organism evidence="5 6">
    <name type="scientific">Theileria orientalis</name>
    <dbReference type="NCBI Taxonomy" id="68886"/>
    <lineage>
        <taxon>Eukaryota</taxon>
        <taxon>Sar</taxon>
        <taxon>Alveolata</taxon>
        <taxon>Apicomplexa</taxon>
        <taxon>Aconoidasida</taxon>
        <taxon>Piroplasmida</taxon>
        <taxon>Theileriidae</taxon>
        <taxon>Theileria</taxon>
    </lineage>
</organism>
<reference evidence="5" key="1">
    <citation type="submission" date="2022-07" db="EMBL/GenBank/DDBJ databases">
        <title>Evaluation of T. orientalis genome assembly methods using nanopore sequencing and analysis of variation between genomes.</title>
        <authorList>
            <person name="Yam J."/>
            <person name="Micallef M.L."/>
            <person name="Liu M."/>
            <person name="Djordjevic S.P."/>
            <person name="Bogema D.R."/>
            <person name="Jenkins C."/>
        </authorList>
    </citation>
    <scope>NUCLEOTIDE SEQUENCE</scope>
    <source>
        <strain evidence="5">Goon Nure</strain>
    </source>
</reference>
<dbReference type="Pfam" id="PF00098">
    <property type="entry name" value="zf-CCHC"/>
    <property type="match status" value="1"/>
</dbReference>
<keyword evidence="1" id="KW-0479">Metal-binding</keyword>
<feature type="domain" description="CCHC-type" evidence="4">
    <location>
        <begin position="143"/>
        <end position="158"/>
    </location>
</feature>
<keyword evidence="1" id="KW-0863">Zinc-finger</keyword>
<dbReference type="GO" id="GO:0005730">
    <property type="term" value="C:nucleolus"/>
    <property type="evidence" value="ECO:0007669"/>
    <property type="project" value="TreeGrafter"/>
</dbReference>
<dbReference type="PANTHER" id="PTHR46242">
    <property type="entry name" value="ZINC FINGER CCHC DOMAIN-CONTAINING PROTEIN 9 ZCCHC9"/>
    <property type="match status" value="1"/>
</dbReference>
<feature type="coiled-coil region" evidence="2">
    <location>
        <begin position="19"/>
        <end position="53"/>
    </location>
</feature>
<name>A0A976MA00_THEOR</name>
<gene>
    <name evidence="5" type="ORF">MACK_000495</name>
</gene>
<protein>
    <recommendedName>
        <fullName evidence="4">CCHC-type domain-containing protein</fullName>
    </recommendedName>
</protein>
<dbReference type="SUPFAM" id="SSF57756">
    <property type="entry name" value="Retrovirus zinc finger-like domains"/>
    <property type="match status" value="2"/>
</dbReference>
<dbReference type="AlphaFoldDB" id="A0A976MA00"/>
<feature type="compositionally biased region" description="Acidic residues" evidence="3">
    <location>
        <begin position="92"/>
        <end position="105"/>
    </location>
</feature>
<dbReference type="PROSITE" id="PS50158">
    <property type="entry name" value="ZF_CCHC"/>
    <property type="match status" value="2"/>
</dbReference>
<evidence type="ECO:0000256" key="1">
    <source>
        <dbReference type="PROSITE-ProRule" id="PRU00047"/>
    </source>
</evidence>
<dbReference type="Proteomes" id="UP000244811">
    <property type="component" value="Chromosome 1"/>
</dbReference>
<dbReference type="SMART" id="SM00343">
    <property type="entry name" value="ZnF_C2HC"/>
    <property type="match status" value="4"/>
</dbReference>
<dbReference type="GO" id="GO:0003676">
    <property type="term" value="F:nucleic acid binding"/>
    <property type="evidence" value="ECO:0007669"/>
    <property type="project" value="InterPro"/>
</dbReference>
<evidence type="ECO:0000259" key="4">
    <source>
        <dbReference type="PROSITE" id="PS50158"/>
    </source>
</evidence>
<dbReference type="InterPro" id="IPR042246">
    <property type="entry name" value="ZCCHC9"/>
</dbReference>
<feature type="region of interest" description="Disordered" evidence="3">
    <location>
        <begin position="265"/>
        <end position="284"/>
    </location>
</feature>
<dbReference type="InterPro" id="IPR036875">
    <property type="entry name" value="Znf_CCHC_sf"/>
</dbReference>
<evidence type="ECO:0000313" key="5">
    <source>
        <dbReference type="EMBL" id="UKK00423.2"/>
    </source>
</evidence>
<dbReference type="Gene3D" id="4.10.60.10">
    <property type="entry name" value="Zinc finger, CCHC-type"/>
    <property type="match status" value="2"/>
</dbReference>
<feature type="compositionally biased region" description="Low complexity" evidence="3">
    <location>
        <begin position="106"/>
        <end position="130"/>
    </location>
</feature>
<keyword evidence="2" id="KW-0175">Coiled coil</keyword>
<evidence type="ECO:0000256" key="2">
    <source>
        <dbReference type="SAM" id="Coils"/>
    </source>
</evidence>
<dbReference type="InterPro" id="IPR001878">
    <property type="entry name" value="Znf_CCHC"/>
</dbReference>
<evidence type="ECO:0000313" key="6">
    <source>
        <dbReference type="Proteomes" id="UP000244811"/>
    </source>
</evidence>
<accession>A0A976MA00</accession>
<sequence>MIPKEKRNYVDCWDEDKIKKVLEERLEELKNKNNKSKSRIKLLRAKIAKLRRALEGKGIAGGQVAPSNNSGSVKSGKRDKKGTKKDVKFDNSEDTTGDQNTDDPLDNNNLDSTSSCNADTRSVTRTTSSKSIDKTRKKIKKICFGCRKRGHLLKDCREKRSEAVCFRCGSKEHTLKNCKFKSNSTVAMTEDFTLDKEGLGASEDKKVELPYASCFVCGQVGHLSSQCPQNPKGMYPKGSGCYFCGSVRHKRIHCPLAKGKTGGSGSNSIPMGVRMSNNIHKEEE</sequence>
<proteinExistence type="predicted"/>
<dbReference type="GO" id="GO:0008270">
    <property type="term" value="F:zinc ion binding"/>
    <property type="evidence" value="ECO:0007669"/>
    <property type="project" value="UniProtKB-KW"/>
</dbReference>
<evidence type="ECO:0000256" key="3">
    <source>
        <dbReference type="SAM" id="MobiDB-lite"/>
    </source>
</evidence>
<feature type="region of interest" description="Disordered" evidence="3">
    <location>
        <begin position="56"/>
        <end position="132"/>
    </location>
</feature>
<dbReference type="PANTHER" id="PTHR46242:SF1">
    <property type="entry name" value="ZINC FINGER CCHC DOMAIN-CONTAINING PROTEIN 9"/>
    <property type="match status" value="1"/>
</dbReference>
<keyword evidence="1" id="KW-0862">Zinc</keyword>